<evidence type="ECO:0000256" key="10">
    <source>
        <dbReference type="ARBA" id="ARBA00023163"/>
    </source>
</evidence>
<evidence type="ECO:0000256" key="7">
    <source>
        <dbReference type="ARBA" id="ARBA00023015"/>
    </source>
</evidence>
<dbReference type="SUPFAM" id="SSF47979">
    <property type="entry name" value="Iron-dependent repressor protein, dimerization domain"/>
    <property type="match status" value="1"/>
</dbReference>
<evidence type="ECO:0000256" key="11">
    <source>
        <dbReference type="ARBA" id="ARBA00023211"/>
    </source>
</evidence>
<comment type="function">
    <text evidence="12">Central regulator of manganese homeostasis.</text>
</comment>
<comment type="subcellular location">
    <subcellularLocation>
        <location evidence="1 12">Cytoplasm</location>
    </subcellularLocation>
</comment>
<dbReference type="PANTHER" id="PTHR33238">
    <property type="entry name" value="IRON (METAL) DEPENDENT REPRESSOR, DTXR FAMILY"/>
    <property type="match status" value="1"/>
</dbReference>
<keyword evidence="10 12" id="KW-0804">Transcription</keyword>
<evidence type="ECO:0000256" key="5">
    <source>
        <dbReference type="ARBA" id="ARBA00022491"/>
    </source>
</evidence>
<evidence type="ECO:0000256" key="9">
    <source>
        <dbReference type="ARBA" id="ARBA00023159"/>
    </source>
</evidence>
<dbReference type="InterPro" id="IPR022897">
    <property type="entry name" value="HTH_tscrpt_reg_MntR"/>
</dbReference>
<dbReference type="GO" id="GO:0003700">
    <property type="term" value="F:DNA-binding transcription factor activity"/>
    <property type="evidence" value="ECO:0007669"/>
    <property type="project" value="UniProtKB-UniRule"/>
</dbReference>
<dbReference type="InterPro" id="IPR022689">
    <property type="entry name" value="Iron_dep_repressor"/>
</dbReference>
<feature type="binding site" evidence="12">
    <location>
        <position position="101"/>
    </location>
    <ligand>
        <name>Mn(2+)</name>
        <dbReference type="ChEBI" id="CHEBI:29035"/>
        <label>2</label>
    </ligand>
</feature>
<dbReference type="NCBIfam" id="NF003025">
    <property type="entry name" value="PRK03902.1"/>
    <property type="match status" value="1"/>
</dbReference>
<dbReference type="SMART" id="SM00529">
    <property type="entry name" value="HTH_DTXR"/>
    <property type="match status" value="1"/>
</dbReference>
<dbReference type="Proteomes" id="UP000637720">
    <property type="component" value="Unassembled WGS sequence"/>
</dbReference>
<keyword evidence="4 12" id="KW-0963">Cytoplasm</keyword>
<keyword evidence="5 12" id="KW-0678">Repressor</keyword>
<feature type="binding site" evidence="12">
    <location>
        <position position="13"/>
    </location>
    <ligand>
        <name>Mn(2+)</name>
        <dbReference type="ChEBI" id="CHEBI:29035"/>
        <label>2</label>
    </ligand>
</feature>
<keyword evidence="8 12" id="KW-0238">DNA-binding</keyword>
<keyword evidence="9 12" id="KW-0010">Activator</keyword>
<dbReference type="GO" id="GO:0046983">
    <property type="term" value="F:protein dimerization activity"/>
    <property type="evidence" value="ECO:0007669"/>
    <property type="project" value="InterPro"/>
</dbReference>
<reference evidence="15" key="1">
    <citation type="journal article" date="2014" name="Int. J. Syst. Evol. Microbiol.">
        <title>Complete genome sequence of Corynebacterium casei LMG S-19264T (=DSM 44701T), isolated from a smear-ripened cheese.</title>
        <authorList>
            <consortium name="US DOE Joint Genome Institute (JGI-PGF)"/>
            <person name="Walter F."/>
            <person name="Albersmeier A."/>
            <person name="Kalinowski J."/>
            <person name="Ruckert C."/>
        </authorList>
    </citation>
    <scope>NUCLEOTIDE SEQUENCE</scope>
    <source>
        <strain evidence="15">JCM 14719</strain>
    </source>
</reference>
<feature type="binding site" evidence="12">
    <location>
        <position position="104"/>
    </location>
    <ligand>
        <name>Mn(2+)</name>
        <dbReference type="ChEBI" id="CHEBI:29035"/>
        <label>1</label>
    </ligand>
</feature>
<comment type="similarity">
    <text evidence="2 12">Belongs to the DtxR/MntR family.</text>
</comment>
<dbReference type="GO" id="GO:0030026">
    <property type="term" value="P:intracellular manganese ion homeostasis"/>
    <property type="evidence" value="ECO:0007669"/>
    <property type="project" value="UniProtKB-UniRule"/>
</dbReference>
<proteinExistence type="inferred from homology"/>
<feature type="binding site" evidence="12">
    <location>
        <position position="104"/>
    </location>
    <ligand>
        <name>Mn(2+)</name>
        <dbReference type="ChEBI" id="CHEBI:29035"/>
        <label>2</label>
    </ligand>
</feature>
<evidence type="ECO:0000256" key="3">
    <source>
        <dbReference type="ARBA" id="ARBA00011738"/>
    </source>
</evidence>
<dbReference type="GO" id="GO:0005737">
    <property type="term" value="C:cytoplasm"/>
    <property type="evidence" value="ECO:0007669"/>
    <property type="project" value="UniProtKB-SubCell"/>
</dbReference>
<evidence type="ECO:0000256" key="1">
    <source>
        <dbReference type="ARBA" id="ARBA00004496"/>
    </source>
</evidence>
<comment type="activity regulation">
    <text evidence="12">DNA binding is strongly activated by Mn(2+).</text>
</comment>
<evidence type="ECO:0000256" key="12">
    <source>
        <dbReference type="HAMAP-Rule" id="MF_00732"/>
    </source>
</evidence>
<evidence type="ECO:0000256" key="4">
    <source>
        <dbReference type="ARBA" id="ARBA00022490"/>
    </source>
</evidence>
<feature type="binding site" evidence="12">
    <location>
        <position position="10"/>
    </location>
    <ligand>
        <name>Mn(2+)</name>
        <dbReference type="ChEBI" id="CHEBI:29035"/>
        <label>1</label>
    </ligand>
</feature>
<keyword evidence="7 12" id="KW-0805">Transcription regulation</keyword>
<evidence type="ECO:0000256" key="6">
    <source>
        <dbReference type="ARBA" id="ARBA00022723"/>
    </source>
</evidence>
<feature type="binding site" evidence="12">
    <location>
        <position position="105"/>
    </location>
    <ligand>
        <name>Mn(2+)</name>
        <dbReference type="ChEBI" id="CHEBI:29035"/>
        <label>1</label>
    </ligand>
</feature>
<dbReference type="InterPro" id="IPR036390">
    <property type="entry name" value="WH_DNA-bd_sf"/>
</dbReference>
<dbReference type="InterPro" id="IPR036388">
    <property type="entry name" value="WH-like_DNA-bd_sf"/>
</dbReference>
<dbReference type="Pfam" id="PF01325">
    <property type="entry name" value="Fe_dep_repress"/>
    <property type="match status" value="1"/>
</dbReference>
<organism evidence="15 16">
    <name type="scientific">Calditerricola satsumensis</name>
    <dbReference type="NCBI Taxonomy" id="373054"/>
    <lineage>
        <taxon>Bacteria</taxon>
        <taxon>Bacillati</taxon>
        <taxon>Bacillota</taxon>
        <taxon>Bacilli</taxon>
        <taxon>Bacillales</taxon>
        <taxon>Bacillaceae</taxon>
        <taxon>Calditerricola</taxon>
    </lineage>
</organism>
<evidence type="ECO:0000259" key="14">
    <source>
        <dbReference type="PROSITE" id="PS50944"/>
    </source>
</evidence>
<feature type="binding site" evidence="12">
    <location>
        <position position="79"/>
    </location>
    <ligand>
        <name>Mn(2+)</name>
        <dbReference type="ChEBI" id="CHEBI:29035"/>
        <label>2</label>
    </ligand>
</feature>
<comment type="caution">
    <text evidence="15">The sequence shown here is derived from an EMBL/GenBank/DDBJ whole genome shotgun (WGS) entry which is preliminary data.</text>
</comment>
<dbReference type="Pfam" id="PF02742">
    <property type="entry name" value="Fe_dep_repr_C"/>
    <property type="match status" value="1"/>
</dbReference>
<keyword evidence="6 12" id="KW-0479">Metal-binding</keyword>
<dbReference type="InterPro" id="IPR050536">
    <property type="entry name" value="DtxR_MntR_Metal-Reg"/>
</dbReference>
<dbReference type="GO" id="GO:0030145">
    <property type="term" value="F:manganese ion binding"/>
    <property type="evidence" value="ECO:0007669"/>
    <property type="project" value="UniProtKB-UniRule"/>
</dbReference>
<dbReference type="AlphaFoldDB" id="A0A8J3BAK0"/>
<accession>A0A8J3BAK0</accession>
<dbReference type="InterPro" id="IPR036421">
    <property type="entry name" value="Fe_dep_repressor_sf"/>
</dbReference>
<evidence type="ECO:0000313" key="16">
    <source>
        <dbReference type="Proteomes" id="UP000637720"/>
    </source>
</evidence>
<dbReference type="FunFam" id="1.10.10.10:FF:000189">
    <property type="entry name" value="HTH-type transcriptional regulator MntR"/>
    <property type="match status" value="1"/>
</dbReference>
<evidence type="ECO:0000313" key="15">
    <source>
        <dbReference type="EMBL" id="GGJ93278.1"/>
    </source>
</evidence>
<dbReference type="GO" id="GO:0003677">
    <property type="term" value="F:DNA binding"/>
    <property type="evidence" value="ECO:0007669"/>
    <property type="project" value="UniProtKB-KW"/>
</dbReference>
<dbReference type="PANTHER" id="PTHR33238:SF11">
    <property type="entry name" value="TRANSCRIPTIONAL REGULATOR MNTR"/>
    <property type="match status" value="1"/>
</dbReference>
<protein>
    <recommendedName>
        <fullName evidence="12">HTH-type transcriptional regulator MntR</fullName>
    </recommendedName>
    <alternativeName>
        <fullName evidence="12">Manganese transport regulator</fullName>
    </alternativeName>
</protein>
<dbReference type="InterPro" id="IPR001367">
    <property type="entry name" value="Fe_dep_repressor"/>
</dbReference>
<dbReference type="InterPro" id="IPR022687">
    <property type="entry name" value="HTH_DTXR"/>
</dbReference>
<feature type="domain" description="HTH dtxR-type" evidence="14">
    <location>
        <begin position="1"/>
        <end position="65"/>
    </location>
</feature>
<keyword evidence="16" id="KW-1185">Reference proteome</keyword>
<dbReference type="Gene3D" id="1.10.60.10">
    <property type="entry name" value="Iron dependent repressor, metal binding and dimerisation domain"/>
    <property type="match status" value="1"/>
</dbReference>
<evidence type="ECO:0000256" key="13">
    <source>
        <dbReference type="SAM" id="MobiDB-lite"/>
    </source>
</evidence>
<dbReference type="Gene3D" id="1.10.10.10">
    <property type="entry name" value="Winged helix-like DNA-binding domain superfamily/Winged helix DNA-binding domain"/>
    <property type="match status" value="1"/>
</dbReference>
<name>A0A8J3BAK0_9BACI</name>
<gene>
    <name evidence="12 15" type="primary">mntR</name>
    <name evidence="15" type="ORF">GCM10007043_03730</name>
</gene>
<dbReference type="PROSITE" id="PS50944">
    <property type="entry name" value="HTH_DTXR"/>
    <property type="match status" value="1"/>
</dbReference>
<comment type="subunit">
    <text evidence="3 12">Homodimer.</text>
</comment>
<feature type="region of interest" description="Disordered" evidence="13">
    <location>
        <begin position="135"/>
        <end position="155"/>
    </location>
</feature>
<evidence type="ECO:0000256" key="8">
    <source>
        <dbReference type="ARBA" id="ARBA00023125"/>
    </source>
</evidence>
<sequence>MTVPTPSMEDYLERIYRLIEEKGYARVSDIAEALEVHPSSVTKMVQKLDQRKYLVYEKYRGLVLTPKGRKIGKRLVDRHALLEEFLRIIGVNEDQIYADVEGIEHHLSWDSITCIGYLVQYFKADPERIKELRRLKEADEREMESDEPNPSSLEG</sequence>
<feature type="binding site" evidence="12">
    <location>
        <position position="101"/>
    </location>
    <ligand>
        <name>Mn(2+)</name>
        <dbReference type="ChEBI" id="CHEBI:29035"/>
        <label>1</label>
    </ligand>
</feature>
<reference evidence="15" key="2">
    <citation type="submission" date="2020-09" db="EMBL/GenBank/DDBJ databases">
        <authorList>
            <person name="Sun Q."/>
            <person name="Ohkuma M."/>
        </authorList>
    </citation>
    <scope>NUCLEOTIDE SEQUENCE</scope>
    <source>
        <strain evidence="15">JCM 14719</strain>
    </source>
</reference>
<dbReference type="HAMAP" id="MF_00732">
    <property type="entry name" value="HTH_MntR"/>
    <property type="match status" value="1"/>
</dbReference>
<keyword evidence="11 12" id="KW-0464">Manganese</keyword>
<dbReference type="SUPFAM" id="SSF46785">
    <property type="entry name" value="Winged helix' DNA-binding domain"/>
    <property type="match status" value="1"/>
</dbReference>
<dbReference type="EMBL" id="BMOF01000004">
    <property type="protein sequence ID" value="GGJ93278.1"/>
    <property type="molecule type" value="Genomic_DNA"/>
</dbReference>
<evidence type="ECO:0000256" key="2">
    <source>
        <dbReference type="ARBA" id="ARBA00007871"/>
    </source>
</evidence>